<proteinExistence type="predicted"/>
<dbReference type="GeneID" id="301144121"/>
<reference evidence="1 2" key="1">
    <citation type="submission" date="2016-10" db="EMBL/GenBank/DDBJ databases">
        <authorList>
            <person name="Varghese N."/>
            <person name="Submissions S."/>
        </authorList>
    </citation>
    <scope>NUCLEOTIDE SEQUENCE [LARGE SCALE GENOMIC DNA]</scope>
    <source>
        <strain evidence="1 2">CGMCC 1.6853</strain>
    </source>
</reference>
<dbReference type="CDD" id="cd03765">
    <property type="entry name" value="proteasome_beta_bacterial"/>
    <property type="match status" value="1"/>
</dbReference>
<keyword evidence="1" id="KW-0378">Hydrolase</keyword>
<name>A0A1G5DUX7_9GAMM</name>
<dbReference type="SUPFAM" id="SSF56235">
    <property type="entry name" value="N-terminal nucleophile aminohydrolases (Ntn hydrolases)"/>
    <property type="match status" value="1"/>
</dbReference>
<keyword evidence="2" id="KW-1185">Reference proteome</keyword>
<gene>
    <name evidence="1" type="ORF">SAMN02927935_00975</name>
</gene>
<dbReference type="InterPro" id="IPR029055">
    <property type="entry name" value="Ntn_hydrolases_N"/>
</dbReference>
<dbReference type="InterPro" id="IPR001353">
    <property type="entry name" value="Proteasome_sua/b"/>
</dbReference>
<dbReference type="GO" id="GO:0000502">
    <property type="term" value="C:proteasome complex"/>
    <property type="evidence" value="ECO:0007669"/>
    <property type="project" value="UniProtKB-KW"/>
</dbReference>
<dbReference type="PIRSF" id="PIRSF009120">
    <property type="entry name" value="UCP009120_prtse"/>
    <property type="match status" value="1"/>
</dbReference>
<dbReference type="GO" id="GO:0006508">
    <property type="term" value="P:proteolysis"/>
    <property type="evidence" value="ECO:0007669"/>
    <property type="project" value="UniProtKB-KW"/>
</dbReference>
<organism evidence="1 2">
    <name type="scientific">Serratia nematodiphila</name>
    <dbReference type="NCBI Taxonomy" id="458197"/>
    <lineage>
        <taxon>Bacteria</taxon>
        <taxon>Pseudomonadati</taxon>
        <taxon>Pseudomonadota</taxon>
        <taxon>Gammaproteobacteria</taxon>
        <taxon>Enterobacterales</taxon>
        <taxon>Yersiniaceae</taxon>
        <taxon>Serratia</taxon>
    </lineage>
</organism>
<keyword evidence="1" id="KW-0645">Protease</keyword>
<dbReference type="GO" id="GO:0008233">
    <property type="term" value="F:peptidase activity"/>
    <property type="evidence" value="ECO:0007669"/>
    <property type="project" value="UniProtKB-KW"/>
</dbReference>
<dbReference type="EMBL" id="FMUT01000003">
    <property type="protein sequence ID" value="SCY18563.1"/>
    <property type="molecule type" value="Genomic_DNA"/>
</dbReference>
<dbReference type="Pfam" id="PF00227">
    <property type="entry name" value="Proteasome"/>
    <property type="match status" value="1"/>
</dbReference>
<dbReference type="InterPro" id="IPR016545">
    <property type="entry name" value="UCP009120_prtse"/>
</dbReference>
<accession>A0A1G5DUX7</accession>
<sequence length="242" mass="27001">MTYCVAMRLSSGLVFASDSRTNAGVDHISTFRKLHVFQQDGDRTLVLQSAGNLATTQSIISLLLHRSKDAERPNLLNAPSLYDAATLVGETVREVIQRDSEAQQSGSTTDFSCNLLLGGQISGEEMRLFHIYPQGNFIEATRDTPYFQIGESKYGKPIIDRVLHYDTPLEQAMQCALISLDSTLRSNLSVGLPLDVMIYPRDSFSHARQYRITEDHPYFSAIRKGWGEGLVSIFTQLPPLQL</sequence>
<protein>
    <submittedName>
        <fullName evidence="1">Proteasome-type protease</fullName>
    </submittedName>
</protein>
<dbReference type="Gene3D" id="3.60.20.10">
    <property type="entry name" value="Glutamine Phosphoribosylpyrophosphate, subunit 1, domain 1"/>
    <property type="match status" value="1"/>
</dbReference>
<comment type="caution">
    <text evidence="1">The sequence shown here is derived from an EMBL/GenBank/DDBJ whole genome shotgun (WGS) entry which is preliminary data.</text>
</comment>
<dbReference type="RefSeq" id="WP_015376453.1">
    <property type="nucleotide sequence ID" value="NZ_CBCSIN010000006.1"/>
</dbReference>
<dbReference type="Proteomes" id="UP000183031">
    <property type="component" value="Unassembled WGS sequence"/>
</dbReference>
<evidence type="ECO:0000313" key="2">
    <source>
        <dbReference type="Proteomes" id="UP000183031"/>
    </source>
</evidence>
<keyword evidence="1" id="KW-0647">Proteasome</keyword>
<evidence type="ECO:0000313" key="1">
    <source>
        <dbReference type="EMBL" id="SCY18563.1"/>
    </source>
</evidence>